<accession>A0A4Y2RRA7</accession>
<dbReference type="AlphaFoldDB" id="A0A4Y2RRA7"/>
<organism evidence="1 2">
    <name type="scientific">Araneus ventricosus</name>
    <name type="common">Orbweaver spider</name>
    <name type="synonym">Epeira ventricosa</name>
    <dbReference type="NCBI Taxonomy" id="182803"/>
    <lineage>
        <taxon>Eukaryota</taxon>
        <taxon>Metazoa</taxon>
        <taxon>Ecdysozoa</taxon>
        <taxon>Arthropoda</taxon>
        <taxon>Chelicerata</taxon>
        <taxon>Arachnida</taxon>
        <taxon>Araneae</taxon>
        <taxon>Araneomorphae</taxon>
        <taxon>Entelegynae</taxon>
        <taxon>Araneoidea</taxon>
        <taxon>Araneidae</taxon>
        <taxon>Araneus</taxon>
    </lineage>
</organism>
<evidence type="ECO:0000313" key="2">
    <source>
        <dbReference type="Proteomes" id="UP000499080"/>
    </source>
</evidence>
<keyword evidence="2" id="KW-1185">Reference proteome</keyword>
<comment type="caution">
    <text evidence="1">The sequence shown here is derived from an EMBL/GenBank/DDBJ whole genome shotgun (WGS) entry which is preliminary data.</text>
</comment>
<name>A0A4Y2RRA7_ARAVE</name>
<reference evidence="1 2" key="1">
    <citation type="journal article" date="2019" name="Sci. Rep.">
        <title>Orb-weaving spider Araneus ventricosus genome elucidates the spidroin gene catalogue.</title>
        <authorList>
            <person name="Kono N."/>
            <person name="Nakamura H."/>
            <person name="Ohtoshi R."/>
            <person name="Moran D.A.P."/>
            <person name="Shinohara A."/>
            <person name="Yoshida Y."/>
            <person name="Fujiwara M."/>
            <person name="Mori M."/>
            <person name="Tomita M."/>
            <person name="Arakawa K."/>
        </authorList>
    </citation>
    <scope>NUCLEOTIDE SEQUENCE [LARGE SCALE GENOMIC DNA]</scope>
</reference>
<sequence length="84" mass="9911">MDKYPAFPQRFPDLAPCDFWLYGHLNSTGYKGRAENLVTWKDCKGLQVRRINAELLCSVVEHKIQRMHLFEENKPVNMPLHPRD</sequence>
<evidence type="ECO:0000313" key="1">
    <source>
        <dbReference type="EMBL" id="GBN78362.1"/>
    </source>
</evidence>
<gene>
    <name evidence="1" type="ORF">AVEN_122488_1</name>
</gene>
<dbReference type="Proteomes" id="UP000499080">
    <property type="component" value="Unassembled WGS sequence"/>
</dbReference>
<proteinExistence type="predicted"/>
<protein>
    <submittedName>
        <fullName evidence="1">Uncharacterized protein</fullName>
    </submittedName>
</protein>
<dbReference type="EMBL" id="BGPR01146939">
    <property type="protein sequence ID" value="GBN78362.1"/>
    <property type="molecule type" value="Genomic_DNA"/>
</dbReference>